<dbReference type="Proteomes" id="UP000824139">
    <property type="component" value="Unassembled WGS sequence"/>
</dbReference>
<organism evidence="1 2">
    <name type="scientific">Candidatus Scatenecus faecavium</name>
    <dbReference type="NCBI Taxonomy" id="2840915"/>
    <lineage>
        <taxon>Bacteria</taxon>
        <taxon>Candidatus Scatenecus</taxon>
    </lineage>
</organism>
<reference evidence="1" key="2">
    <citation type="journal article" date="2021" name="PeerJ">
        <title>Extensive microbial diversity within the chicken gut microbiome revealed by metagenomics and culture.</title>
        <authorList>
            <person name="Gilroy R."/>
            <person name="Ravi A."/>
            <person name="Getino M."/>
            <person name="Pursley I."/>
            <person name="Horton D.L."/>
            <person name="Alikhan N.F."/>
            <person name="Baker D."/>
            <person name="Gharbi K."/>
            <person name="Hall N."/>
            <person name="Watson M."/>
            <person name="Adriaenssens E.M."/>
            <person name="Foster-Nyarko E."/>
            <person name="Jarju S."/>
            <person name="Secka A."/>
            <person name="Antonio M."/>
            <person name="Oren A."/>
            <person name="Chaudhuri R.R."/>
            <person name="La Ragione R."/>
            <person name="Hildebrand F."/>
            <person name="Pallen M.J."/>
        </authorList>
    </citation>
    <scope>NUCLEOTIDE SEQUENCE</scope>
    <source>
        <strain evidence="1">CHK152-2994</strain>
    </source>
</reference>
<accession>A0A9D1FYC4</accession>
<comment type="caution">
    <text evidence="1">The sequence shown here is derived from an EMBL/GenBank/DDBJ whole genome shotgun (WGS) entry which is preliminary data.</text>
</comment>
<name>A0A9D1FYC4_9BACT</name>
<protein>
    <submittedName>
        <fullName evidence="1">Uncharacterized protein</fullName>
    </submittedName>
</protein>
<dbReference type="AlphaFoldDB" id="A0A9D1FYC4"/>
<feature type="non-terminal residue" evidence="1">
    <location>
        <position position="1"/>
    </location>
</feature>
<gene>
    <name evidence="1" type="ORF">IAD41_08930</name>
</gene>
<dbReference type="EMBL" id="DVJO01000192">
    <property type="protein sequence ID" value="HIS83711.1"/>
    <property type="molecule type" value="Genomic_DNA"/>
</dbReference>
<evidence type="ECO:0000313" key="1">
    <source>
        <dbReference type="EMBL" id="HIS83711.1"/>
    </source>
</evidence>
<proteinExistence type="predicted"/>
<sequence>LNFFKNNKKPAQFSLDIDKLDNCILLAMLYISRNTTESGKYVYRSNTDVQTRYSDKQYSSLRHAGTLYSMYLCETLLGNTAIQNKRFVASEYFIKNYVKRVNSDMYGVVSKPFEEAPVLLATSGGTGLGLIALSNLLEENRIRKTILQKMGNFLLFMQNEFGDFWPSYEFGTKTRSKLHAARYYPGEACLGLLYLYDTDKDEKWLDAAKKGILRLAELGAAIPAENLKFDHWGLLAIQKLYSLPDIELTTAQKLLISAYLEKNSLLVIENQNLDSDAENYGSYKSIRSLCGNATILEGLIAAYHTVPSNVLKTRILNSVSAGIEFLAKYQVKDGSREGGIPGTYKWNNFDAVKSDKEIRIDNVQHALSAFAAYKLILKNILDENSGK</sequence>
<reference evidence="1" key="1">
    <citation type="submission" date="2020-10" db="EMBL/GenBank/DDBJ databases">
        <authorList>
            <person name="Gilroy R."/>
        </authorList>
    </citation>
    <scope>NUCLEOTIDE SEQUENCE</scope>
    <source>
        <strain evidence="1">CHK152-2994</strain>
    </source>
</reference>
<evidence type="ECO:0000313" key="2">
    <source>
        <dbReference type="Proteomes" id="UP000824139"/>
    </source>
</evidence>